<organism evidence="2 3">
    <name type="scientific">Aphis craccivora</name>
    <name type="common">Cowpea aphid</name>
    <dbReference type="NCBI Taxonomy" id="307492"/>
    <lineage>
        <taxon>Eukaryota</taxon>
        <taxon>Metazoa</taxon>
        <taxon>Ecdysozoa</taxon>
        <taxon>Arthropoda</taxon>
        <taxon>Hexapoda</taxon>
        <taxon>Insecta</taxon>
        <taxon>Pterygota</taxon>
        <taxon>Neoptera</taxon>
        <taxon>Paraneoptera</taxon>
        <taxon>Hemiptera</taxon>
        <taxon>Sternorrhyncha</taxon>
        <taxon>Aphidomorpha</taxon>
        <taxon>Aphidoidea</taxon>
        <taxon>Aphididae</taxon>
        <taxon>Aphidini</taxon>
        <taxon>Aphis</taxon>
        <taxon>Aphis</taxon>
    </lineage>
</organism>
<accession>A0A6G0ZLJ1</accession>
<comment type="caution">
    <text evidence="2">The sequence shown here is derived from an EMBL/GenBank/DDBJ whole genome shotgun (WGS) entry which is preliminary data.</text>
</comment>
<keyword evidence="1" id="KW-0472">Membrane</keyword>
<proteinExistence type="predicted"/>
<evidence type="ECO:0000313" key="3">
    <source>
        <dbReference type="Proteomes" id="UP000478052"/>
    </source>
</evidence>
<sequence>MTENWNFYAKPVFDQIDFFCGCNLKTNHENVSQRWVMAVMGMLGVTMAFVMRACLGITLTQMIRPVVVDGEPRSIVQYDYCPMPQS</sequence>
<name>A0A6G0ZLJ1_APHCR</name>
<gene>
    <name evidence="2" type="ORF">FWK35_00010056</name>
</gene>
<dbReference type="OrthoDB" id="2985014at2759"/>
<dbReference type="EMBL" id="VUJU01000207">
    <property type="protein sequence ID" value="KAF0772212.1"/>
    <property type="molecule type" value="Genomic_DNA"/>
</dbReference>
<evidence type="ECO:0000313" key="2">
    <source>
        <dbReference type="EMBL" id="KAF0772212.1"/>
    </source>
</evidence>
<dbReference type="Proteomes" id="UP000478052">
    <property type="component" value="Unassembled WGS sequence"/>
</dbReference>
<evidence type="ECO:0000256" key="1">
    <source>
        <dbReference type="SAM" id="Phobius"/>
    </source>
</evidence>
<keyword evidence="1" id="KW-1133">Transmembrane helix</keyword>
<dbReference type="AlphaFoldDB" id="A0A6G0ZLJ1"/>
<keyword evidence="1" id="KW-0812">Transmembrane</keyword>
<keyword evidence="3" id="KW-1185">Reference proteome</keyword>
<protein>
    <submittedName>
        <fullName evidence="2">Sialin-like</fullName>
    </submittedName>
</protein>
<feature type="transmembrane region" description="Helical" evidence="1">
    <location>
        <begin position="35"/>
        <end position="55"/>
    </location>
</feature>
<reference evidence="2 3" key="1">
    <citation type="submission" date="2019-08" db="EMBL/GenBank/DDBJ databases">
        <title>Whole genome of Aphis craccivora.</title>
        <authorList>
            <person name="Voronova N.V."/>
            <person name="Shulinski R.S."/>
            <person name="Bandarenka Y.V."/>
            <person name="Zhorov D.G."/>
            <person name="Warner D."/>
        </authorList>
    </citation>
    <scope>NUCLEOTIDE SEQUENCE [LARGE SCALE GENOMIC DNA]</scope>
    <source>
        <strain evidence="2">180601</strain>
        <tissue evidence="2">Whole Body</tissue>
    </source>
</reference>